<reference evidence="3 4" key="1">
    <citation type="submission" date="2016-03" db="EMBL/GenBank/DDBJ databases">
        <title>Whole genome sequencing of Grifola frondosa 9006-11.</title>
        <authorList>
            <person name="Min B."/>
            <person name="Park H."/>
            <person name="Kim J.-G."/>
            <person name="Cho H."/>
            <person name="Oh Y.-L."/>
            <person name="Kong W.-S."/>
            <person name="Choi I.-G."/>
        </authorList>
    </citation>
    <scope>NUCLEOTIDE SEQUENCE [LARGE SCALE GENOMIC DNA]</scope>
    <source>
        <strain evidence="3 4">9006-11</strain>
    </source>
</reference>
<evidence type="ECO:0000256" key="2">
    <source>
        <dbReference type="SAM" id="Phobius"/>
    </source>
</evidence>
<keyword evidence="1" id="KW-0175">Coiled coil</keyword>
<dbReference type="Proteomes" id="UP000092993">
    <property type="component" value="Unassembled WGS sequence"/>
</dbReference>
<keyword evidence="2" id="KW-0812">Transmembrane</keyword>
<sequence length="178" mass="20349">MPSRTIVIWHSPNCASSFPVLTVMALILSPVVSGIVADIPTLIERTLKYEIECQTLGLLCDDLENQIERLKDRVNDERWKQDLLREEIAVIVRKRIGLSEPTAIPKPAEIFTFEFPHPVTARTRRSHRPKTVPQPAMSVKSKRKGVIFADEVRITKRAKLDFEEGSLLARLDCRDIFF</sequence>
<keyword evidence="2" id="KW-0472">Membrane</keyword>
<evidence type="ECO:0000313" key="4">
    <source>
        <dbReference type="Proteomes" id="UP000092993"/>
    </source>
</evidence>
<feature type="coiled-coil region" evidence="1">
    <location>
        <begin position="53"/>
        <end position="87"/>
    </location>
</feature>
<protein>
    <submittedName>
        <fullName evidence="3">Uncharacterized protein</fullName>
    </submittedName>
</protein>
<evidence type="ECO:0000313" key="3">
    <source>
        <dbReference type="EMBL" id="OBZ74512.1"/>
    </source>
</evidence>
<name>A0A1C7MCH4_GRIFR</name>
<feature type="transmembrane region" description="Helical" evidence="2">
    <location>
        <begin position="20"/>
        <end position="39"/>
    </location>
</feature>
<keyword evidence="4" id="KW-1185">Reference proteome</keyword>
<organism evidence="3 4">
    <name type="scientific">Grifola frondosa</name>
    <name type="common">Maitake</name>
    <name type="synonym">Polyporus frondosus</name>
    <dbReference type="NCBI Taxonomy" id="5627"/>
    <lineage>
        <taxon>Eukaryota</taxon>
        <taxon>Fungi</taxon>
        <taxon>Dikarya</taxon>
        <taxon>Basidiomycota</taxon>
        <taxon>Agaricomycotina</taxon>
        <taxon>Agaricomycetes</taxon>
        <taxon>Polyporales</taxon>
        <taxon>Grifolaceae</taxon>
        <taxon>Grifola</taxon>
    </lineage>
</organism>
<dbReference type="EMBL" id="LUGG01000005">
    <property type="protein sequence ID" value="OBZ74512.1"/>
    <property type="molecule type" value="Genomic_DNA"/>
</dbReference>
<evidence type="ECO:0000256" key="1">
    <source>
        <dbReference type="SAM" id="Coils"/>
    </source>
</evidence>
<dbReference type="AlphaFoldDB" id="A0A1C7MCH4"/>
<proteinExistence type="predicted"/>
<comment type="caution">
    <text evidence="3">The sequence shown here is derived from an EMBL/GenBank/DDBJ whole genome shotgun (WGS) entry which is preliminary data.</text>
</comment>
<gene>
    <name evidence="3" type="ORF">A0H81_05158</name>
</gene>
<accession>A0A1C7MCH4</accession>
<keyword evidence="2" id="KW-1133">Transmembrane helix</keyword>